<keyword evidence="3" id="KW-0472">Membrane</keyword>
<dbReference type="InterPro" id="IPR050906">
    <property type="entry name" value="Notch_signaling"/>
</dbReference>
<dbReference type="OrthoDB" id="6427144at2759"/>
<feature type="disulfide bond" evidence="1">
    <location>
        <begin position="115"/>
        <end position="124"/>
    </location>
</feature>
<name>A0A443SJ62_9ACAR</name>
<dbReference type="GO" id="GO:0016020">
    <property type="term" value="C:membrane"/>
    <property type="evidence" value="ECO:0007669"/>
    <property type="project" value="InterPro"/>
</dbReference>
<protein>
    <submittedName>
        <fullName evidence="5">Cubilin-like protein</fullName>
    </submittedName>
</protein>
<keyword evidence="6" id="KW-1185">Reference proteome</keyword>
<comment type="caution">
    <text evidence="1">Lacks conserved residue(s) required for the propagation of feature annotation.</text>
</comment>
<comment type="caution">
    <text evidence="5">The sequence shown here is derived from an EMBL/GenBank/DDBJ whole genome shotgun (WGS) entry which is preliminary data.</text>
</comment>
<dbReference type="PROSITE" id="PS50026">
    <property type="entry name" value="EGF_3"/>
    <property type="match status" value="3"/>
</dbReference>
<keyword evidence="1" id="KW-0245">EGF-like domain</keyword>
<dbReference type="VEuPathDB" id="VectorBase:LDEU004490"/>
<organism evidence="5 6">
    <name type="scientific">Leptotrombidium deliense</name>
    <dbReference type="NCBI Taxonomy" id="299467"/>
    <lineage>
        <taxon>Eukaryota</taxon>
        <taxon>Metazoa</taxon>
        <taxon>Ecdysozoa</taxon>
        <taxon>Arthropoda</taxon>
        <taxon>Chelicerata</taxon>
        <taxon>Arachnida</taxon>
        <taxon>Acari</taxon>
        <taxon>Acariformes</taxon>
        <taxon>Trombidiformes</taxon>
        <taxon>Prostigmata</taxon>
        <taxon>Anystina</taxon>
        <taxon>Parasitengona</taxon>
        <taxon>Trombiculoidea</taxon>
        <taxon>Trombiculidae</taxon>
        <taxon>Leptotrombidium</taxon>
    </lineage>
</organism>
<evidence type="ECO:0000259" key="4">
    <source>
        <dbReference type="PROSITE" id="PS50026"/>
    </source>
</evidence>
<dbReference type="SMART" id="SM00181">
    <property type="entry name" value="EGF"/>
    <property type="match status" value="3"/>
</dbReference>
<dbReference type="InterPro" id="IPR010423">
    <property type="entry name" value="Pvs25/Psv28_EGF"/>
</dbReference>
<feature type="compositionally biased region" description="Basic residues" evidence="2">
    <location>
        <begin position="876"/>
        <end position="886"/>
    </location>
</feature>
<dbReference type="PANTHER" id="PTHR24044">
    <property type="entry name" value="NOTCH LIGAND FAMILY MEMBER"/>
    <property type="match status" value="1"/>
</dbReference>
<dbReference type="SUPFAM" id="SSF57196">
    <property type="entry name" value="EGF/Laminin"/>
    <property type="match status" value="2"/>
</dbReference>
<reference evidence="5 6" key="1">
    <citation type="journal article" date="2018" name="Gigascience">
        <title>Genomes of trombidid mites reveal novel predicted allergens and laterally-transferred genes associated with secondary metabolism.</title>
        <authorList>
            <person name="Dong X."/>
            <person name="Chaisiri K."/>
            <person name="Xia D."/>
            <person name="Armstrong S.D."/>
            <person name="Fang Y."/>
            <person name="Donnelly M.J."/>
            <person name="Kadowaki T."/>
            <person name="McGarry J.W."/>
            <person name="Darby A.C."/>
            <person name="Makepeace B.L."/>
        </authorList>
    </citation>
    <scope>NUCLEOTIDE SEQUENCE [LARGE SCALE GENOMIC DNA]</scope>
    <source>
        <strain evidence="5">UoL-UT</strain>
    </source>
</reference>
<feature type="domain" description="EGF-like" evidence="4">
    <location>
        <begin position="88"/>
        <end position="125"/>
    </location>
</feature>
<dbReference type="PROSITE" id="PS00022">
    <property type="entry name" value="EGF_1"/>
    <property type="match status" value="2"/>
</dbReference>
<feature type="region of interest" description="Disordered" evidence="2">
    <location>
        <begin position="444"/>
        <end position="489"/>
    </location>
</feature>
<feature type="disulfide bond" evidence="1">
    <location>
        <begin position="57"/>
        <end position="74"/>
    </location>
</feature>
<feature type="region of interest" description="Disordered" evidence="2">
    <location>
        <begin position="555"/>
        <end position="576"/>
    </location>
</feature>
<feature type="disulfide bond" evidence="1">
    <location>
        <begin position="76"/>
        <end position="85"/>
    </location>
</feature>
<dbReference type="GO" id="GO:0009986">
    <property type="term" value="C:cell surface"/>
    <property type="evidence" value="ECO:0007669"/>
    <property type="project" value="InterPro"/>
</dbReference>
<accession>A0A443SJ62</accession>
<keyword evidence="3" id="KW-0812">Transmembrane</keyword>
<dbReference type="EMBL" id="NCKV01001937">
    <property type="protein sequence ID" value="RWS27550.1"/>
    <property type="molecule type" value="Genomic_DNA"/>
</dbReference>
<evidence type="ECO:0000313" key="6">
    <source>
        <dbReference type="Proteomes" id="UP000288716"/>
    </source>
</evidence>
<sequence length="923" mass="103929">MYLPKEYPVDSCDYQPCSVHGRCIHKTLRDKIVDICECKMHYTGLFCHLTLCDLKPCGDFGVCTLEPKEDNYVCHCNTGYTGKQCMDTISTCDRTNPCGDRGKCSLINGTPKCSCYAWYEGKYCERFRVRIQYKPLSQRMLEEPFWLGLITVAVVLALICLVYCLKKKFAERIEKFFAEEIERSKTQSKNDFKLIDRNLLCIFAAFGIVETGSAPRYSLTSNVGVSVNVTPIHNSPPMTRSRSSIIGRLCKHGIRNNPGHLSDSEVVHHNDDFSDNESSMNKHRRRFPSLTFFSQRSMLSSSLALNNSQEKEETSRILASLVGQGLTKDDNRRMSLDDFFKMSEAKIRQKRLRSQFAERFCDLDGHSPNATDSETSFSFQRTVPSIAEFHVITETSHEEEESIDSGGITIGSLPSILKQESEAETLLSNIQQIQKLSRSHCSVNELDESSGGHSRLVRSLSPRRPPSGFSSSTNSSSTSTDNSPNHQPLPEITITQAIIESVDPEMDNEETLVVGEYEDEENDTIEVKSLKPDILSIPGEGFPVRRLSAPNPAYVSETKEQQSPGSQSYDSPVFKKHSQPLPLRKYSLELNVPKITINAGLHGFGDPEKFESPPQSAKEIKSGQSFQTLTIMHSSCDRTISESNLSTSGYSSLSSPGISRCNSSSPIPDEIGTHLQYPTFTIPEAPDEISMRDLSPEGKNTKQKSTFGNFLTIPVIAYPVNRPSSPKRKTKEEKRSLEKLNQLEEDIEMKVYKGMPKKTMSLNVSTKRDRLIAMRQQYKTIAHDYSPSEKSEAHMSPSKIYMNEHFDRGSKDFSRSFCDRSSPSERNKIQRNPSWPGYLKTTSSDSEETDASCRSFSRLSDIHRKPKRSNPPVTHKQNKKLSRKHKTLSELARYESADRSSSSPRTSSKDLEKYSSSDSLEIS</sequence>
<dbReference type="PROSITE" id="PS01186">
    <property type="entry name" value="EGF_2"/>
    <property type="match status" value="1"/>
</dbReference>
<feature type="compositionally biased region" description="Polar residues" evidence="2">
    <location>
        <begin position="561"/>
        <end position="570"/>
    </location>
</feature>
<evidence type="ECO:0000256" key="1">
    <source>
        <dbReference type="PROSITE-ProRule" id="PRU00076"/>
    </source>
</evidence>
<feature type="domain" description="EGF-like" evidence="4">
    <location>
        <begin position="48"/>
        <end position="86"/>
    </location>
</feature>
<dbReference type="Proteomes" id="UP000288716">
    <property type="component" value="Unassembled WGS sequence"/>
</dbReference>
<keyword evidence="3" id="KW-1133">Transmembrane helix</keyword>
<dbReference type="AlphaFoldDB" id="A0A443SJ62"/>
<proteinExistence type="predicted"/>
<feature type="compositionally biased region" description="Low complexity" evidence="2">
    <location>
        <begin position="457"/>
        <end position="485"/>
    </location>
</feature>
<dbReference type="CDD" id="cd00054">
    <property type="entry name" value="EGF_CA"/>
    <property type="match status" value="2"/>
</dbReference>
<feature type="region of interest" description="Disordered" evidence="2">
    <location>
        <begin position="640"/>
        <end position="663"/>
    </location>
</feature>
<feature type="compositionally biased region" description="Low complexity" evidence="2">
    <location>
        <begin position="641"/>
        <end position="659"/>
    </location>
</feature>
<feature type="domain" description="EGF-like" evidence="4">
    <location>
        <begin position="8"/>
        <end position="45"/>
    </location>
</feature>
<keyword evidence="1" id="KW-1015">Disulfide bond</keyword>
<dbReference type="InterPro" id="IPR000742">
    <property type="entry name" value="EGF"/>
</dbReference>
<feature type="region of interest" description="Disordered" evidence="2">
    <location>
        <begin position="814"/>
        <end position="923"/>
    </location>
</feature>
<dbReference type="STRING" id="299467.A0A443SJ62"/>
<gene>
    <name evidence="5" type="ORF">B4U80_07620</name>
</gene>
<dbReference type="Gene3D" id="2.10.25.10">
    <property type="entry name" value="Laminin"/>
    <property type="match status" value="1"/>
</dbReference>
<evidence type="ECO:0000256" key="3">
    <source>
        <dbReference type="SAM" id="Phobius"/>
    </source>
</evidence>
<evidence type="ECO:0000313" key="5">
    <source>
        <dbReference type="EMBL" id="RWS27550.1"/>
    </source>
</evidence>
<feature type="compositionally biased region" description="Basic and acidic residues" evidence="2">
    <location>
        <begin position="814"/>
        <end position="828"/>
    </location>
</feature>
<feature type="transmembrane region" description="Helical" evidence="3">
    <location>
        <begin position="145"/>
        <end position="165"/>
    </location>
</feature>
<dbReference type="Pfam" id="PF06247">
    <property type="entry name" value="Plasmod_Pvs28"/>
    <property type="match status" value="1"/>
</dbReference>
<evidence type="ECO:0000256" key="2">
    <source>
        <dbReference type="SAM" id="MobiDB-lite"/>
    </source>
</evidence>